<protein>
    <submittedName>
        <fullName evidence="2">Uncharacterized protein</fullName>
    </submittedName>
</protein>
<reference evidence="2 3" key="1">
    <citation type="submission" date="2024-01" db="EMBL/GenBank/DDBJ databases">
        <title>Genome assemblies of Stephania.</title>
        <authorList>
            <person name="Yang L."/>
        </authorList>
    </citation>
    <scope>NUCLEOTIDE SEQUENCE [LARGE SCALE GENOMIC DNA]</scope>
    <source>
        <strain evidence="2">QJT</strain>
        <tissue evidence="2">Leaf</tissue>
    </source>
</reference>
<evidence type="ECO:0000313" key="3">
    <source>
        <dbReference type="Proteomes" id="UP001417504"/>
    </source>
</evidence>
<accession>A0AAP0E5K4</accession>
<dbReference type="Proteomes" id="UP001417504">
    <property type="component" value="Unassembled WGS sequence"/>
</dbReference>
<sequence length="121" mass="13028">MSEMVAMTGGRLGMVLDVPSEFPRPRSFLRQQQESRSFSEDAALCGVVKGLMTMLGAAVTRDWSGTASRWLTRVPDDPRASPLSCCLVRVVVVCRSGSDVSPATPCREDSLLTSDSTSMSP</sequence>
<dbReference type="EMBL" id="JBBNAE010000011">
    <property type="protein sequence ID" value="KAK9085237.1"/>
    <property type="molecule type" value="Genomic_DNA"/>
</dbReference>
<evidence type="ECO:0000313" key="2">
    <source>
        <dbReference type="EMBL" id="KAK9085237.1"/>
    </source>
</evidence>
<gene>
    <name evidence="2" type="ORF">Sjap_025648</name>
</gene>
<comment type="caution">
    <text evidence="2">The sequence shown here is derived from an EMBL/GenBank/DDBJ whole genome shotgun (WGS) entry which is preliminary data.</text>
</comment>
<organism evidence="2 3">
    <name type="scientific">Stephania japonica</name>
    <dbReference type="NCBI Taxonomy" id="461633"/>
    <lineage>
        <taxon>Eukaryota</taxon>
        <taxon>Viridiplantae</taxon>
        <taxon>Streptophyta</taxon>
        <taxon>Embryophyta</taxon>
        <taxon>Tracheophyta</taxon>
        <taxon>Spermatophyta</taxon>
        <taxon>Magnoliopsida</taxon>
        <taxon>Ranunculales</taxon>
        <taxon>Menispermaceae</taxon>
        <taxon>Menispermoideae</taxon>
        <taxon>Cissampelideae</taxon>
        <taxon>Stephania</taxon>
    </lineage>
</organism>
<feature type="compositionally biased region" description="Low complexity" evidence="1">
    <location>
        <begin position="111"/>
        <end position="121"/>
    </location>
</feature>
<keyword evidence="3" id="KW-1185">Reference proteome</keyword>
<proteinExistence type="predicted"/>
<evidence type="ECO:0000256" key="1">
    <source>
        <dbReference type="SAM" id="MobiDB-lite"/>
    </source>
</evidence>
<name>A0AAP0E5K4_9MAGN</name>
<dbReference type="AlphaFoldDB" id="A0AAP0E5K4"/>
<feature type="region of interest" description="Disordered" evidence="1">
    <location>
        <begin position="98"/>
        <end position="121"/>
    </location>
</feature>